<comment type="miscellaneous">
    <text evidence="2">Reaction mechanism of ThiL seems to utilize a direct, inline transfer of the gamma-phosphate of ATP to TMP rather than a phosphorylated enzyme intermediate.</text>
</comment>
<feature type="binding site" evidence="2">
    <location>
        <position position="72"/>
    </location>
    <ligand>
        <name>Mg(2+)</name>
        <dbReference type="ChEBI" id="CHEBI:18420"/>
        <label>3</label>
    </ligand>
</feature>
<feature type="binding site" evidence="2">
    <location>
        <position position="218"/>
    </location>
    <ligand>
        <name>Mg(2+)</name>
        <dbReference type="ChEBI" id="CHEBI:18420"/>
        <label>5</label>
    </ligand>
</feature>
<dbReference type="InterPro" id="IPR036676">
    <property type="entry name" value="PurM-like_C_sf"/>
</dbReference>
<keyword evidence="6" id="KW-1185">Reference proteome</keyword>
<dbReference type="InterPro" id="IPR010918">
    <property type="entry name" value="PurM-like_C_dom"/>
</dbReference>
<evidence type="ECO:0000256" key="2">
    <source>
        <dbReference type="HAMAP-Rule" id="MF_02128"/>
    </source>
</evidence>
<feature type="domain" description="PurM-like N-terminal" evidence="3">
    <location>
        <begin position="25"/>
        <end position="135"/>
    </location>
</feature>
<feature type="binding site" evidence="2">
    <location>
        <begin position="118"/>
        <end position="119"/>
    </location>
    <ligand>
        <name>ATP</name>
        <dbReference type="ChEBI" id="CHEBI:30616"/>
    </ligand>
</feature>
<dbReference type="InterPro" id="IPR016188">
    <property type="entry name" value="PurM-like_N"/>
</dbReference>
<dbReference type="Gene3D" id="3.30.1330.10">
    <property type="entry name" value="PurM-like, N-terminal domain"/>
    <property type="match status" value="1"/>
</dbReference>
<comment type="caution">
    <text evidence="5">The sequence shown here is derived from an EMBL/GenBank/DDBJ whole genome shotgun (WGS) entry which is preliminary data.</text>
</comment>
<dbReference type="GO" id="GO:0000287">
    <property type="term" value="F:magnesium ion binding"/>
    <property type="evidence" value="ECO:0007669"/>
    <property type="project" value="UniProtKB-UniRule"/>
</dbReference>
<dbReference type="UniPathway" id="UPA00060">
    <property type="reaction ID" value="UER00142"/>
</dbReference>
<dbReference type="SUPFAM" id="SSF55326">
    <property type="entry name" value="PurM N-terminal domain-like"/>
    <property type="match status" value="1"/>
</dbReference>
<keyword evidence="1 2" id="KW-0784">Thiamine biosynthesis</keyword>
<comment type="function">
    <text evidence="2">Catalyzes the ATP-dependent phosphorylation of thiamine-monophosphate (TMP) to form thiamine-pyrophosphate (TPP), the active form of vitamin B1.</text>
</comment>
<feature type="binding site" evidence="2">
    <location>
        <position position="143"/>
    </location>
    <ligand>
        <name>ATP</name>
        <dbReference type="ChEBI" id="CHEBI:30616"/>
    </ligand>
</feature>
<comment type="pathway">
    <text evidence="2">Cofactor biosynthesis; thiamine diphosphate biosynthesis; thiamine diphosphate from thiamine phosphate: step 1/1.</text>
</comment>
<feature type="binding site" evidence="2">
    <location>
        <position position="44"/>
    </location>
    <ligand>
        <name>Mg(2+)</name>
        <dbReference type="ChEBI" id="CHEBI:18420"/>
        <label>2</label>
    </ligand>
</feature>
<keyword evidence="2" id="KW-0808">Transferase</keyword>
<dbReference type="Pfam" id="PF00586">
    <property type="entry name" value="AIRS"/>
    <property type="match status" value="1"/>
</dbReference>
<reference evidence="5 6" key="1">
    <citation type="journal article" date="2015" name="Stand. Genomic Sci.">
        <title>Genomic Encyclopedia of Bacterial and Archaeal Type Strains, Phase III: the genomes of soil and plant-associated and newly described type strains.</title>
        <authorList>
            <person name="Whitman W.B."/>
            <person name="Woyke T."/>
            <person name="Klenk H.P."/>
            <person name="Zhou Y."/>
            <person name="Lilburn T.G."/>
            <person name="Beck B.J."/>
            <person name="De Vos P."/>
            <person name="Vandamme P."/>
            <person name="Eisen J.A."/>
            <person name="Garrity G."/>
            <person name="Hugenholtz P."/>
            <person name="Kyrpides N.C."/>
        </authorList>
    </citation>
    <scope>NUCLEOTIDE SEQUENCE [LARGE SCALE GENOMIC DNA]</scope>
    <source>
        <strain evidence="5 6">A3</strain>
    </source>
</reference>
<dbReference type="EMBL" id="SLWQ01000001">
    <property type="protein sequence ID" value="TCO42686.1"/>
    <property type="molecule type" value="Genomic_DNA"/>
</dbReference>
<dbReference type="InterPro" id="IPR006283">
    <property type="entry name" value="ThiL-like"/>
</dbReference>
<keyword evidence="2" id="KW-0547">Nucleotide-binding</keyword>
<dbReference type="Gene3D" id="3.90.650.10">
    <property type="entry name" value="PurM-like C-terminal domain"/>
    <property type="match status" value="1"/>
</dbReference>
<feature type="domain" description="PurM-like C-terminal" evidence="4">
    <location>
        <begin position="147"/>
        <end position="308"/>
    </location>
</feature>
<feature type="binding site" evidence="2">
    <location>
        <position position="27"/>
    </location>
    <ligand>
        <name>Mg(2+)</name>
        <dbReference type="ChEBI" id="CHEBI:18420"/>
        <label>3</label>
    </ligand>
</feature>
<dbReference type="GO" id="GO:0005524">
    <property type="term" value="F:ATP binding"/>
    <property type="evidence" value="ECO:0007669"/>
    <property type="project" value="UniProtKB-UniRule"/>
</dbReference>
<evidence type="ECO:0000259" key="3">
    <source>
        <dbReference type="Pfam" id="PF00586"/>
    </source>
</evidence>
<proteinExistence type="inferred from homology"/>
<evidence type="ECO:0000313" key="6">
    <source>
        <dbReference type="Proteomes" id="UP000294862"/>
    </source>
</evidence>
<dbReference type="InterPro" id="IPR036921">
    <property type="entry name" value="PurM-like_N_sf"/>
</dbReference>
<evidence type="ECO:0000313" key="5">
    <source>
        <dbReference type="EMBL" id="TCO42686.1"/>
    </source>
</evidence>
<feature type="binding site" evidence="2">
    <location>
        <position position="44"/>
    </location>
    <ligand>
        <name>Mg(2+)</name>
        <dbReference type="ChEBI" id="CHEBI:18420"/>
        <label>1</label>
    </ligand>
</feature>
<dbReference type="PIRSF" id="PIRSF005303">
    <property type="entry name" value="Thiam_monoph_kin"/>
    <property type="match status" value="1"/>
</dbReference>
<dbReference type="Proteomes" id="UP000294862">
    <property type="component" value="Unassembled WGS sequence"/>
</dbReference>
<organism evidence="5 6">
    <name type="scientific">Dokdonella fugitiva</name>
    <dbReference type="NCBI Taxonomy" id="328517"/>
    <lineage>
        <taxon>Bacteria</taxon>
        <taxon>Pseudomonadati</taxon>
        <taxon>Pseudomonadota</taxon>
        <taxon>Gammaproteobacteria</taxon>
        <taxon>Lysobacterales</taxon>
        <taxon>Rhodanobacteraceae</taxon>
        <taxon>Dokdonella</taxon>
    </lineage>
</organism>
<dbReference type="EC" id="2.7.4.16" evidence="2"/>
<evidence type="ECO:0000256" key="1">
    <source>
        <dbReference type="ARBA" id="ARBA00022977"/>
    </source>
</evidence>
<name>A0A4R2IEQ5_9GAMM</name>
<gene>
    <name evidence="2" type="primary">thiL</name>
    <name evidence="5" type="ORF">EV148_10192</name>
</gene>
<keyword evidence="2 5" id="KW-0418">Kinase</keyword>
<feature type="binding site" evidence="2">
    <location>
        <position position="72"/>
    </location>
    <ligand>
        <name>Mg(2+)</name>
        <dbReference type="ChEBI" id="CHEBI:18420"/>
        <label>2</label>
    </ligand>
</feature>
<keyword evidence="2" id="KW-0479">Metal-binding</keyword>
<comment type="caution">
    <text evidence="2">Lacks conserved residue(s) required for the propagation of feature annotation.</text>
</comment>
<protein>
    <recommendedName>
        <fullName evidence="2">Thiamine-monophosphate kinase</fullName>
        <shortName evidence="2">TMP kinase</shortName>
        <shortName evidence="2">Thiamine-phosphate kinase</shortName>
        <ecNumber evidence="2">2.7.4.16</ecNumber>
    </recommendedName>
</protein>
<dbReference type="Pfam" id="PF02769">
    <property type="entry name" value="AIRS_C"/>
    <property type="match status" value="1"/>
</dbReference>
<feature type="binding site" evidence="2">
    <location>
        <position position="27"/>
    </location>
    <ligand>
        <name>Mg(2+)</name>
        <dbReference type="ChEBI" id="CHEBI:18420"/>
        <label>4</label>
    </ligand>
</feature>
<comment type="similarity">
    <text evidence="2">Belongs to the thiamine-monophosphate kinase family.</text>
</comment>
<dbReference type="RefSeq" id="WP_131991834.1">
    <property type="nucleotide sequence ID" value="NZ_SLWQ01000001.1"/>
</dbReference>
<feature type="binding site" evidence="2">
    <location>
        <position position="72"/>
    </location>
    <ligand>
        <name>Mg(2+)</name>
        <dbReference type="ChEBI" id="CHEBI:18420"/>
        <label>4</label>
    </ligand>
</feature>
<feature type="binding site" evidence="2">
    <location>
        <position position="43"/>
    </location>
    <ligand>
        <name>Mg(2+)</name>
        <dbReference type="ChEBI" id="CHEBI:18420"/>
        <label>1</label>
    </ligand>
</feature>
<feature type="binding site" evidence="2">
    <location>
        <position position="322"/>
    </location>
    <ligand>
        <name>substrate</name>
    </ligand>
</feature>
<feature type="binding site" evidence="2">
    <location>
        <position position="119"/>
    </location>
    <ligand>
        <name>Mg(2+)</name>
        <dbReference type="ChEBI" id="CHEBI:18420"/>
        <label>1</label>
    </ligand>
</feature>
<feature type="binding site" evidence="2">
    <location>
        <position position="215"/>
    </location>
    <ligand>
        <name>Mg(2+)</name>
        <dbReference type="ChEBI" id="CHEBI:18420"/>
        <label>3</label>
    </ligand>
</feature>
<feature type="binding site" evidence="2">
    <location>
        <position position="266"/>
    </location>
    <ligand>
        <name>substrate</name>
    </ligand>
</feature>
<dbReference type="PANTHER" id="PTHR30270:SF0">
    <property type="entry name" value="THIAMINE-MONOPHOSPHATE KINASE"/>
    <property type="match status" value="1"/>
</dbReference>
<feature type="binding site" evidence="2">
    <location>
        <position position="217"/>
    </location>
    <ligand>
        <name>ATP</name>
        <dbReference type="ChEBI" id="CHEBI:30616"/>
    </ligand>
</feature>
<dbReference type="HAMAP" id="MF_02128">
    <property type="entry name" value="TMP_kinase"/>
    <property type="match status" value="1"/>
</dbReference>
<dbReference type="CDD" id="cd02194">
    <property type="entry name" value="ThiL"/>
    <property type="match status" value="1"/>
</dbReference>
<dbReference type="SUPFAM" id="SSF56042">
    <property type="entry name" value="PurM C-terminal domain-like"/>
    <property type="match status" value="1"/>
</dbReference>
<comment type="catalytic activity">
    <reaction evidence="2">
        <text>thiamine phosphate + ATP = thiamine diphosphate + ADP</text>
        <dbReference type="Rhea" id="RHEA:15913"/>
        <dbReference type="ChEBI" id="CHEBI:30616"/>
        <dbReference type="ChEBI" id="CHEBI:37575"/>
        <dbReference type="ChEBI" id="CHEBI:58937"/>
        <dbReference type="ChEBI" id="CHEBI:456216"/>
        <dbReference type="EC" id="2.7.4.16"/>
    </reaction>
</comment>
<keyword evidence="2" id="KW-0460">Magnesium</keyword>
<dbReference type="GO" id="GO:0009228">
    <property type="term" value="P:thiamine biosynthetic process"/>
    <property type="evidence" value="ECO:0007669"/>
    <property type="project" value="UniProtKB-KW"/>
</dbReference>
<feature type="binding site" evidence="2">
    <location>
        <position position="51"/>
    </location>
    <ligand>
        <name>substrate</name>
    </ligand>
</feature>
<dbReference type="AlphaFoldDB" id="A0A4R2IEQ5"/>
<feature type="binding site" evidence="2">
    <location>
        <position position="42"/>
    </location>
    <ligand>
        <name>Mg(2+)</name>
        <dbReference type="ChEBI" id="CHEBI:18420"/>
        <label>4</label>
    </ligand>
</feature>
<evidence type="ECO:0000259" key="4">
    <source>
        <dbReference type="Pfam" id="PF02769"/>
    </source>
</evidence>
<accession>A0A4R2IEQ5</accession>
<sequence>MEFDLIELIRTRCAVQRADVRLGIGDDAALLAPPAGHELAVSTDTLVGGVHFPFATSAHDLGWKALAVNLSDLAAMGATPAWSLLALTLPEATREFVAEFIDGYAELAAQHGVALVGGDTTRGPLAIGVTVHGFVAPGRALRRDGAQAGDLVFVTGTLGDAAAGLRCLDRRDTRAQALFNAPPDTRETLVARLNRPTPRVAAGAALRDVASACIDVSDGLLADLGHIAERSGVGIEIDAGALPASSALLTLFEREERLVLQATGGDDYELAFCVPAARAGDVQRDLARIGCGATRIGRVVAGERVRLFDGDGSELVPERSGWDHFA</sequence>
<dbReference type="PANTHER" id="PTHR30270">
    <property type="entry name" value="THIAMINE-MONOPHOSPHATE KINASE"/>
    <property type="match status" value="1"/>
</dbReference>
<dbReference type="GO" id="GO:0009229">
    <property type="term" value="P:thiamine diphosphate biosynthetic process"/>
    <property type="evidence" value="ECO:0007669"/>
    <property type="project" value="UniProtKB-UniRule"/>
</dbReference>
<dbReference type="GO" id="GO:0009030">
    <property type="term" value="F:thiamine-phosphate kinase activity"/>
    <property type="evidence" value="ECO:0007669"/>
    <property type="project" value="UniProtKB-UniRule"/>
</dbReference>
<dbReference type="OrthoDB" id="9802811at2"/>
<keyword evidence="2" id="KW-0067">ATP-binding</keyword>
<dbReference type="NCBIfam" id="TIGR01379">
    <property type="entry name" value="thiL"/>
    <property type="match status" value="1"/>
</dbReference>